<proteinExistence type="predicted"/>
<dbReference type="PANTHER" id="PTHR35692">
    <property type="entry name" value="F26F24.11"/>
    <property type="match status" value="1"/>
</dbReference>
<gene>
    <name evidence="1" type="ORF">LTRI10_LOCUS4192</name>
</gene>
<dbReference type="Proteomes" id="UP001497516">
    <property type="component" value="Chromosome 1"/>
</dbReference>
<protein>
    <submittedName>
        <fullName evidence="1">Uncharacterized protein</fullName>
    </submittedName>
</protein>
<evidence type="ECO:0000313" key="1">
    <source>
        <dbReference type="EMBL" id="CAL1356488.1"/>
    </source>
</evidence>
<name>A0AAV2CIW2_9ROSI</name>
<dbReference type="PANTHER" id="PTHR35692:SF1">
    <property type="entry name" value="F26F24.11"/>
    <property type="match status" value="1"/>
</dbReference>
<sequence>MDFGLGNISDTDDSAVEEITYETQDLCALEQISKITCSGFNNSPLLSNLKTRFRKLKSFPDYSTRPAASASSGVVRSVKVKIIYGYCLTLPVSPSIPTLCSPSSVKLFP</sequence>
<reference evidence="1 2" key="1">
    <citation type="submission" date="2024-04" db="EMBL/GenBank/DDBJ databases">
        <authorList>
            <person name="Fracassetti M."/>
        </authorList>
    </citation>
    <scope>NUCLEOTIDE SEQUENCE [LARGE SCALE GENOMIC DNA]</scope>
</reference>
<keyword evidence="2" id="KW-1185">Reference proteome</keyword>
<dbReference type="EMBL" id="OZ034813">
    <property type="protein sequence ID" value="CAL1356488.1"/>
    <property type="molecule type" value="Genomic_DNA"/>
</dbReference>
<dbReference type="AlphaFoldDB" id="A0AAV2CIW2"/>
<evidence type="ECO:0000313" key="2">
    <source>
        <dbReference type="Proteomes" id="UP001497516"/>
    </source>
</evidence>
<accession>A0AAV2CIW2</accession>
<organism evidence="1 2">
    <name type="scientific">Linum trigynum</name>
    <dbReference type="NCBI Taxonomy" id="586398"/>
    <lineage>
        <taxon>Eukaryota</taxon>
        <taxon>Viridiplantae</taxon>
        <taxon>Streptophyta</taxon>
        <taxon>Embryophyta</taxon>
        <taxon>Tracheophyta</taxon>
        <taxon>Spermatophyta</taxon>
        <taxon>Magnoliopsida</taxon>
        <taxon>eudicotyledons</taxon>
        <taxon>Gunneridae</taxon>
        <taxon>Pentapetalae</taxon>
        <taxon>rosids</taxon>
        <taxon>fabids</taxon>
        <taxon>Malpighiales</taxon>
        <taxon>Linaceae</taxon>
        <taxon>Linum</taxon>
    </lineage>
</organism>